<comment type="caution">
    <text evidence="2">The sequence shown here is derived from an EMBL/GenBank/DDBJ whole genome shotgun (WGS) entry which is preliminary data.</text>
</comment>
<dbReference type="InterPro" id="IPR000835">
    <property type="entry name" value="HTH_MarR-typ"/>
</dbReference>
<sequence length="201" mass="22464">MKALFKTAGQAYKAHHALPPDAGTIADVNHDNVVKTISPDWVDGETKVMESPADHGQDLRLWLRLLTCSTLIESEIRRRLREQFDCTLPRFDLMAQLERAKAGMVLGELSKRMMVSPGNITALVERLVESGHVTRTVSPADRRVQIIALTSFGRAEFEKMATAHADWIAELFDVITARDGEILFDRLGKLKRSVVTALARD</sequence>
<gene>
    <name evidence="2" type="ORF">ABID19_006045</name>
</gene>
<dbReference type="PROSITE" id="PS50995">
    <property type="entry name" value="HTH_MARR_2"/>
    <property type="match status" value="1"/>
</dbReference>
<evidence type="ECO:0000313" key="3">
    <source>
        <dbReference type="Proteomes" id="UP001549204"/>
    </source>
</evidence>
<dbReference type="Gene3D" id="1.10.10.10">
    <property type="entry name" value="Winged helix-like DNA-binding domain superfamily/Winged helix DNA-binding domain"/>
    <property type="match status" value="1"/>
</dbReference>
<name>A0ABV2GXF8_9HYPH</name>
<dbReference type="SMART" id="SM00347">
    <property type="entry name" value="HTH_MARR"/>
    <property type="match status" value="1"/>
</dbReference>
<dbReference type="EMBL" id="JBEPMC010000014">
    <property type="protein sequence ID" value="MET3582983.1"/>
    <property type="molecule type" value="Genomic_DNA"/>
</dbReference>
<dbReference type="PRINTS" id="PR00598">
    <property type="entry name" value="HTHMARR"/>
</dbReference>
<dbReference type="PANTHER" id="PTHR33164:SF57">
    <property type="entry name" value="MARR-FAMILY TRANSCRIPTIONAL REGULATOR"/>
    <property type="match status" value="1"/>
</dbReference>
<keyword evidence="2" id="KW-0238">DNA-binding</keyword>
<feature type="domain" description="HTH marR-type" evidence="1">
    <location>
        <begin position="58"/>
        <end position="192"/>
    </location>
</feature>
<dbReference type="InterPro" id="IPR036388">
    <property type="entry name" value="WH-like_DNA-bd_sf"/>
</dbReference>
<accession>A0ABV2GXF8</accession>
<keyword evidence="3" id="KW-1185">Reference proteome</keyword>
<dbReference type="Pfam" id="PF01047">
    <property type="entry name" value="MarR"/>
    <property type="match status" value="1"/>
</dbReference>
<dbReference type="GO" id="GO:0003677">
    <property type="term" value="F:DNA binding"/>
    <property type="evidence" value="ECO:0007669"/>
    <property type="project" value="UniProtKB-KW"/>
</dbReference>
<dbReference type="InterPro" id="IPR039422">
    <property type="entry name" value="MarR/SlyA-like"/>
</dbReference>
<dbReference type="InterPro" id="IPR036390">
    <property type="entry name" value="WH_DNA-bd_sf"/>
</dbReference>
<evidence type="ECO:0000259" key="1">
    <source>
        <dbReference type="PROSITE" id="PS50995"/>
    </source>
</evidence>
<dbReference type="SUPFAM" id="SSF46785">
    <property type="entry name" value="Winged helix' DNA-binding domain"/>
    <property type="match status" value="1"/>
</dbReference>
<proteinExistence type="predicted"/>
<dbReference type="PANTHER" id="PTHR33164">
    <property type="entry name" value="TRANSCRIPTIONAL REGULATOR, MARR FAMILY"/>
    <property type="match status" value="1"/>
</dbReference>
<evidence type="ECO:0000313" key="2">
    <source>
        <dbReference type="EMBL" id="MET3582983.1"/>
    </source>
</evidence>
<reference evidence="2 3" key="1">
    <citation type="submission" date="2024-06" db="EMBL/GenBank/DDBJ databases">
        <title>Genomic Encyclopedia of Type Strains, Phase IV (KMG-IV): sequencing the most valuable type-strain genomes for metagenomic binning, comparative biology and taxonomic classification.</title>
        <authorList>
            <person name="Goeker M."/>
        </authorList>
    </citation>
    <scope>NUCLEOTIDE SEQUENCE [LARGE SCALE GENOMIC DNA]</scope>
    <source>
        <strain evidence="2 3">DSM 100022</strain>
    </source>
</reference>
<organism evidence="2 3">
    <name type="scientific">Mesorhizobium robiniae</name>
    <dbReference type="NCBI Taxonomy" id="559315"/>
    <lineage>
        <taxon>Bacteria</taxon>
        <taxon>Pseudomonadati</taxon>
        <taxon>Pseudomonadota</taxon>
        <taxon>Alphaproteobacteria</taxon>
        <taxon>Hyphomicrobiales</taxon>
        <taxon>Phyllobacteriaceae</taxon>
        <taxon>Mesorhizobium</taxon>
    </lineage>
</organism>
<dbReference type="Proteomes" id="UP001549204">
    <property type="component" value="Unassembled WGS sequence"/>
</dbReference>
<protein>
    <submittedName>
        <fullName evidence="2">DNA-binding MarR family transcriptional regulator</fullName>
    </submittedName>
</protein>